<gene>
    <name evidence="1" type="ORF">POBO1169_LOCUS19324</name>
</gene>
<evidence type="ECO:0000313" key="1">
    <source>
        <dbReference type="EMBL" id="CAD8689869.1"/>
    </source>
</evidence>
<sequence>MVEPKFSGFNSCRLLRQRGFRVPKVLKVGRLRKLGVCLLLIVLVFITCIVEEYRQSLPSYNSARALKKPSECFAEGSQWHNILNGSLEKLSDGAYLGGATPKVVARFSGPQHPKRAVWKPFLFVNPNANRRHVEQALYEVFAFHVGCMVGMELTPPAVGWSFNSRTLLDTIGGVTAGQLAYRRLDIAREPSFALPGVMLSFYENLQHRSEIGRKVAPWLENITLRWLPNVERELSSQQVQDHLTGNWDRTNNYFWIRSAAGVKLVNADNNHLTFNPRNALTHCRFHRPLVERLRELDRFDRAWDGGNIIISPRPVPPDFERNRRNASYHAGHQACTVCFENQRSERYGCITKGEGEDEELPAAGLTLQTAVSLVRRDPLFCSYLRMEIDTGQSSEEGFNVNSRAPDTFRRGWSLLKALDGRVRQVLTHVDKCVAKFDEDHVFN</sequence>
<reference evidence="1" key="1">
    <citation type="submission" date="2021-01" db="EMBL/GenBank/DDBJ databases">
        <authorList>
            <person name="Corre E."/>
            <person name="Pelletier E."/>
            <person name="Niang G."/>
            <person name="Scheremetjew M."/>
            <person name="Finn R."/>
            <person name="Kale V."/>
            <person name="Holt S."/>
            <person name="Cochrane G."/>
            <person name="Meng A."/>
            <person name="Brown T."/>
            <person name="Cohen L."/>
        </authorList>
    </citation>
    <scope>NUCLEOTIDE SEQUENCE</scope>
    <source>
        <strain evidence="1">CCMP722</strain>
    </source>
</reference>
<dbReference type="AlphaFoldDB" id="A0A7S0RZ55"/>
<protein>
    <submittedName>
        <fullName evidence="1">Uncharacterized protein</fullName>
    </submittedName>
</protein>
<organism evidence="1">
    <name type="scientific">Pyramimonas obovata</name>
    <dbReference type="NCBI Taxonomy" id="1411642"/>
    <lineage>
        <taxon>Eukaryota</taxon>
        <taxon>Viridiplantae</taxon>
        <taxon>Chlorophyta</taxon>
        <taxon>Pyramimonadophyceae</taxon>
        <taxon>Pyramimonadales</taxon>
        <taxon>Pyramimonadaceae</taxon>
        <taxon>Pyramimonas</taxon>
        <taxon>Pyramimonas incertae sedis</taxon>
    </lineage>
</organism>
<dbReference type="EMBL" id="HBFA01038630">
    <property type="protein sequence ID" value="CAD8689869.1"/>
    <property type="molecule type" value="Transcribed_RNA"/>
</dbReference>
<name>A0A7S0RZ55_9CHLO</name>
<accession>A0A7S0RZ55</accession>
<proteinExistence type="predicted"/>